<dbReference type="SFLD" id="SFLDG01162">
    <property type="entry name" value="I"/>
    <property type="match status" value="1"/>
</dbReference>
<dbReference type="GO" id="GO:0009820">
    <property type="term" value="P:alkaloid metabolic process"/>
    <property type="evidence" value="ECO:0007669"/>
    <property type="project" value="InterPro"/>
</dbReference>
<reference evidence="6" key="1">
    <citation type="journal article" date="2017" name="Nat. Microbiol.">
        <title>Global analysis of biosynthetic gene clusters reveals vast potential of secondary metabolite production in Penicillium species.</title>
        <authorList>
            <person name="Nielsen J.C."/>
            <person name="Grijseels S."/>
            <person name="Prigent S."/>
            <person name="Ji B."/>
            <person name="Dainat J."/>
            <person name="Nielsen K.F."/>
            <person name="Frisvad J.C."/>
            <person name="Workman M."/>
            <person name="Nielsen J."/>
        </authorList>
    </citation>
    <scope>NUCLEOTIDE SEQUENCE [LARGE SCALE GENOMIC DNA]</scope>
    <source>
        <strain evidence="6">IBT 24891</strain>
    </source>
</reference>
<protein>
    <submittedName>
        <fullName evidence="5">Uncharacterized protein</fullName>
    </submittedName>
</protein>
<comment type="similarity">
    <text evidence="2">Belongs to the tryptophan dimethylallyltransferase family.</text>
</comment>
<dbReference type="GO" id="GO:0004659">
    <property type="term" value="F:prenyltransferase activity"/>
    <property type="evidence" value="ECO:0007669"/>
    <property type="project" value="TreeGrafter"/>
</dbReference>
<feature type="binding site" evidence="4">
    <location>
        <position position="105"/>
    </location>
    <ligand>
        <name>dimethylallyl diphosphate</name>
        <dbReference type="ChEBI" id="CHEBI:57623"/>
    </ligand>
</feature>
<comment type="pathway">
    <text evidence="1">Secondary metabolite biosynthesis.</text>
</comment>
<dbReference type="Pfam" id="PF11991">
    <property type="entry name" value="Trp_DMAT"/>
    <property type="match status" value="1"/>
</dbReference>
<proteinExistence type="inferred from homology"/>
<feature type="binding site" evidence="4">
    <location>
        <position position="261"/>
    </location>
    <ligand>
        <name>dimethylallyl diphosphate</name>
        <dbReference type="ChEBI" id="CHEBI:57623"/>
    </ligand>
</feature>
<dbReference type="InterPro" id="IPR012148">
    <property type="entry name" value="ABBA_DMATS-like"/>
</dbReference>
<dbReference type="EMBL" id="MLKD01000021">
    <property type="protein sequence ID" value="OQE17246.1"/>
    <property type="molecule type" value="Genomic_DNA"/>
</dbReference>
<evidence type="ECO:0000256" key="1">
    <source>
        <dbReference type="ARBA" id="ARBA00005179"/>
    </source>
</evidence>
<feature type="binding site" evidence="4">
    <location>
        <position position="257"/>
    </location>
    <ligand>
        <name>dimethylallyl diphosphate</name>
        <dbReference type="ChEBI" id="CHEBI:57623"/>
    </ligand>
</feature>
<dbReference type="OrthoDB" id="3354387at2759"/>
<feature type="binding site" evidence="4">
    <location>
        <position position="191"/>
    </location>
    <ligand>
        <name>L-tryptophan</name>
        <dbReference type="ChEBI" id="CHEBI:57912"/>
    </ligand>
</feature>
<dbReference type="STRING" id="303698.A0A1V6ST93"/>
<dbReference type="PANTHER" id="PTHR40627:SF4">
    <property type="entry name" value="PRENYLTRANSFERASE ASQH1-RELATED"/>
    <property type="match status" value="1"/>
</dbReference>
<dbReference type="InterPro" id="IPR033964">
    <property type="entry name" value="ABBA"/>
</dbReference>
<keyword evidence="6" id="KW-1185">Reference proteome</keyword>
<feature type="binding site" evidence="4">
    <location>
        <position position="355"/>
    </location>
    <ligand>
        <name>dimethylallyl diphosphate</name>
        <dbReference type="ChEBI" id="CHEBI:57623"/>
    </ligand>
</feature>
<evidence type="ECO:0000313" key="5">
    <source>
        <dbReference type="EMBL" id="OQE17246.1"/>
    </source>
</evidence>
<dbReference type="AlphaFoldDB" id="A0A1V6ST93"/>
<gene>
    <name evidence="5" type="ORF">PENSTE_c021G08206</name>
</gene>
<organism evidence="5 6">
    <name type="scientific">Penicillium steckii</name>
    <dbReference type="NCBI Taxonomy" id="303698"/>
    <lineage>
        <taxon>Eukaryota</taxon>
        <taxon>Fungi</taxon>
        <taxon>Dikarya</taxon>
        <taxon>Ascomycota</taxon>
        <taxon>Pezizomycotina</taxon>
        <taxon>Eurotiomycetes</taxon>
        <taxon>Eurotiomycetidae</taxon>
        <taxon>Eurotiales</taxon>
        <taxon>Aspergillaceae</taxon>
        <taxon>Penicillium</taxon>
    </lineage>
</organism>
<dbReference type="PIRSF" id="PIRSF000509">
    <property type="entry name" value="Trp_DMAT"/>
    <property type="match status" value="1"/>
</dbReference>
<dbReference type="Proteomes" id="UP000191285">
    <property type="component" value="Unassembled WGS sequence"/>
</dbReference>
<name>A0A1V6ST93_9EURO</name>
<evidence type="ECO:0000256" key="3">
    <source>
        <dbReference type="ARBA" id="ARBA00022679"/>
    </source>
</evidence>
<dbReference type="SFLD" id="SFLDS00036">
    <property type="entry name" value="Aromatic_Prenyltransferase"/>
    <property type="match status" value="1"/>
</dbReference>
<feature type="binding site" evidence="4">
    <location>
        <position position="259"/>
    </location>
    <ligand>
        <name>dimethylallyl diphosphate</name>
        <dbReference type="ChEBI" id="CHEBI:57623"/>
    </ligand>
</feature>
<comment type="caution">
    <text evidence="5">The sequence shown here is derived from an EMBL/GenBank/DDBJ whole genome shotgun (WGS) entry which is preliminary data.</text>
</comment>
<feature type="binding site" evidence="4">
    <location>
        <position position="189"/>
    </location>
    <ligand>
        <name>dimethylallyl diphosphate</name>
        <dbReference type="ChEBI" id="CHEBI:57623"/>
    </ligand>
</feature>
<dbReference type="PANTHER" id="PTHR40627">
    <property type="entry name" value="INDOLE PRENYLTRANSFERASE TDIB-RELATED"/>
    <property type="match status" value="1"/>
</dbReference>
<evidence type="ECO:0000256" key="4">
    <source>
        <dbReference type="PIRSR" id="PIRSR000509-1"/>
    </source>
</evidence>
<dbReference type="NCBIfam" id="TIGR03429">
    <property type="entry name" value="arom_pren_DMATS"/>
    <property type="match status" value="1"/>
</dbReference>
<sequence length="452" mass="50738">MTKTVTTSLPVWEAVSQWLSPENPDLEYWWKLTGPQISHMMLAAGYSTEAQYNALLFHYRWIIPYLGPAPRLDRSLKWNSLLGNEGSPIEYSWKWNSAKGKPDVRYCIEAIGPYAGRPLDPLNQDASLELLHKLQEVVPGVDLTLSNHFAASLFDHNRGEYAAEAAKGAHFTSTIFIAPEWLETGFSVKSYFLPRRVGGGVNAKGLALSDWEDSFKQLDPDNEARKAAFDFLVNDPEGQAITPYMLAVDNVEPSESRVKLYFIASRSSFASVRSIMTLGGRKPVTEAHLQEVRSLICAVSGLSPDFPEDQETPFTAAHYTTATRDNFGELPEILHSYVYYFDIAPGKKLPDIKLYTPVRGYGPNDLALAESLCGWMKERGRGQYTEEYMSVLRKLNQHRRLEDKKGAHIYLSALIKKDGALDVTSYLGAEAVDPFQRVPSPRRRGIHKGDDL</sequence>
<accession>A0A1V6ST93</accession>
<dbReference type="InterPro" id="IPR017795">
    <property type="entry name" value="ABBA_NscD-like"/>
</dbReference>
<dbReference type="CDD" id="cd13929">
    <property type="entry name" value="PT-DMATS_CymD"/>
    <property type="match status" value="1"/>
</dbReference>
<evidence type="ECO:0000256" key="2">
    <source>
        <dbReference type="ARBA" id="ARBA00010209"/>
    </source>
</evidence>
<keyword evidence="3" id="KW-0808">Transferase</keyword>
<feature type="binding site" evidence="4">
    <location>
        <position position="90"/>
    </location>
    <ligand>
        <name>L-tryptophan</name>
        <dbReference type="ChEBI" id="CHEBI:57912"/>
    </ligand>
</feature>
<evidence type="ECO:0000313" key="6">
    <source>
        <dbReference type="Proteomes" id="UP000191285"/>
    </source>
</evidence>